<dbReference type="InterPro" id="IPR052563">
    <property type="entry name" value="FliK"/>
</dbReference>
<dbReference type="RefSeq" id="WP_058021780.1">
    <property type="nucleotide sequence ID" value="NZ_CP013189.1"/>
</dbReference>
<dbReference type="STRING" id="1249552.PS2015_1683"/>
<feature type="region of interest" description="Disordered" evidence="1">
    <location>
        <begin position="528"/>
        <end position="556"/>
    </location>
</feature>
<evidence type="ECO:0000259" key="2">
    <source>
        <dbReference type="Pfam" id="PF02120"/>
    </source>
</evidence>
<organism evidence="3 4">
    <name type="scientific">Pseudohongiella spirulinae</name>
    <dbReference type="NCBI Taxonomy" id="1249552"/>
    <lineage>
        <taxon>Bacteria</taxon>
        <taxon>Pseudomonadati</taxon>
        <taxon>Pseudomonadota</taxon>
        <taxon>Gammaproteobacteria</taxon>
        <taxon>Pseudomonadales</taxon>
        <taxon>Pseudohongiellaceae</taxon>
        <taxon>Pseudohongiella</taxon>
    </lineage>
</organism>
<sequence>MLLPADLLLSLSSTQQSGRPEGAGHAVLPVVDVAAVQSWLDAPSGDGDNAQSDPRSLINQLLSGMTEQQSDSFAADFVHNLQALLPPEQPLQPTATLDLSGSVESGNPVQWTVDELLKFSEQILPTSQSQRPMSDEGGSVLPPGEQNLPQVLLSALAALQSQVLQDGAQPEKQSYSVNQALADLVPGIAVTDEPAQLSNWSQPVTLAVTGSERSTTPGGQLMSQPMTHGTIEADNRAVVTGLEPVQIQIKRETQDQALPHSQNKTSGLNELAAAAVSPTAIKPAVVEQNTTPTTVVPNIIAKPSAESKPGESGSDSSVMLVAESKSAMPGELARARPATGDALIVTDSVMPADRRPLAVAIDAALQSAAMDSGRIPDAAVSRQDGAALLSTAVPTAGELAQELYGADQRRQLAAQAREATVASQPLSPANRAVSDNLQMGSFGQTQWGENVSRQLMMMTANGVNSAQIRLDPPELGTLTIKVKLIDQAATVNFVSQHAMVRDALELQIPRLQEQFRQEGLNLVDVSVSDQSAQQGGSQGDDRRGGSGERLTDANDEEILAGETPVRHSSHLIDFYA</sequence>
<keyword evidence="3" id="KW-0969">Cilium</keyword>
<dbReference type="AlphaFoldDB" id="A0A0S2KED2"/>
<dbReference type="InterPro" id="IPR038610">
    <property type="entry name" value="FliK-like_C_sf"/>
</dbReference>
<name>A0A0S2KED2_9GAMM</name>
<reference evidence="3 4" key="1">
    <citation type="submission" date="2015-11" db="EMBL/GenBank/DDBJ databases">
        <authorList>
            <person name="Zhang Y."/>
            <person name="Guo Z."/>
        </authorList>
    </citation>
    <scope>NUCLEOTIDE SEQUENCE [LARGE SCALE GENOMIC DNA]</scope>
    <source>
        <strain evidence="3 4">KCTC 32221</strain>
    </source>
</reference>
<dbReference type="InterPro" id="IPR021136">
    <property type="entry name" value="Flagellar_hook_control-like_C"/>
</dbReference>
<dbReference type="PANTHER" id="PTHR37533">
    <property type="entry name" value="FLAGELLAR HOOK-LENGTH CONTROL PROTEIN"/>
    <property type="match status" value="1"/>
</dbReference>
<dbReference type="EMBL" id="CP013189">
    <property type="protein sequence ID" value="ALO46335.1"/>
    <property type="molecule type" value="Genomic_DNA"/>
</dbReference>
<accession>A0A0S2KED2</accession>
<dbReference type="PANTHER" id="PTHR37533:SF2">
    <property type="entry name" value="FLAGELLAR HOOK-LENGTH CONTROL PROTEIN"/>
    <property type="match status" value="1"/>
</dbReference>
<proteinExistence type="predicted"/>
<evidence type="ECO:0000313" key="4">
    <source>
        <dbReference type="Proteomes" id="UP000065641"/>
    </source>
</evidence>
<keyword evidence="3" id="KW-0966">Cell projection</keyword>
<feature type="compositionally biased region" description="Basic and acidic residues" evidence="1">
    <location>
        <begin position="539"/>
        <end position="552"/>
    </location>
</feature>
<keyword evidence="3" id="KW-0282">Flagellum</keyword>
<dbReference type="Pfam" id="PF02120">
    <property type="entry name" value="Flg_hook"/>
    <property type="match status" value="1"/>
</dbReference>
<evidence type="ECO:0000256" key="1">
    <source>
        <dbReference type="SAM" id="MobiDB-lite"/>
    </source>
</evidence>
<feature type="domain" description="Flagellar hook-length control protein-like C-terminal" evidence="2">
    <location>
        <begin position="453"/>
        <end position="535"/>
    </location>
</feature>
<protein>
    <submittedName>
        <fullName evidence="3">Flagellar hook-length control FliK family protein</fullName>
    </submittedName>
</protein>
<dbReference type="OrthoDB" id="1792985at2"/>
<gene>
    <name evidence="3" type="ORF">PS2015_1683</name>
</gene>
<keyword evidence="4" id="KW-1185">Reference proteome</keyword>
<dbReference type="KEGG" id="pspi:PS2015_1683"/>
<dbReference type="Proteomes" id="UP000065641">
    <property type="component" value="Chromosome"/>
</dbReference>
<dbReference type="CDD" id="cd17470">
    <property type="entry name" value="T3SS_Flik_C"/>
    <property type="match status" value="1"/>
</dbReference>
<evidence type="ECO:0000313" key="3">
    <source>
        <dbReference type="EMBL" id="ALO46335.1"/>
    </source>
</evidence>
<dbReference type="PATRIC" id="fig|1249552.3.peg.1688"/>
<dbReference type="Gene3D" id="3.30.750.140">
    <property type="match status" value="1"/>
</dbReference>